<evidence type="ECO:0000256" key="1">
    <source>
        <dbReference type="SAM" id="Coils"/>
    </source>
</evidence>
<gene>
    <name evidence="2" type="ORF">ACFQ21_25175</name>
</gene>
<feature type="coiled-coil region" evidence="1">
    <location>
        <begin position="67"/>
        <end position="101"/>
    </location>
</feature>
<dbReference type="EMBL" id="JBHTKA010000012">
    <property type="protein sequence ID" value="MFD1002642.1"/>
    <property type="molecule type" value="Genomic_DNA"/>
</dbReference>
<accession>A0ABW3KCE8</accession>
<dbReference type="SUPFAM" id="SSF46689">
    <property type="entry name" value="Homeodomain-like"/>
    <property type="match status" value="1"/>
</dbReference>
<dbReference type="Gene3D" id="1.10.10.60">
    <property type="entry name" value="Homeodomain-like"/>
    <property type="match status" value="1"/>
</dbReference>
<dbReference type="Pfam" id="PF01527">
    <property type="entry name" value="HTH_Tnp_1"/>
    <property type="match status" value="1"/>
</dbReference>
<dbReference type="InterPro" id="IPR009057">
    <property type="entry name" value="Homeodomain-like_sf"/>
</dbReference>
<evidence type="ECO:0000313" key="3">
    <source>
        <dbReference type="Proteomes" id="UP001597112"/>
    </source>
</evidence>
<organism evidence="2 3">
    <name type="scientific">Ohtaekwangia kribbensis</name>
    <dbReference type="NCBI Taxonomy" id="688913"/>
    <lineage>
        <taxon>Bacteria</taxon>
        <taxon>Pseudomonadati</taxon>
        <taxon>Bacteroidota</taxon>
        <taxon>Cytophagia</taxon>
        <taxon>Cytophagales</taxon>
        <taxon>Fulvivirgaceae</taxon>
        <taxon>Ohtaekwangia</taxon>
    </lineage>
</organism>
<dbReference type="RefSeq" id="WP_377584090.1">
    <property type="nucleotide sequence ID" value="NZ_JBHTKA010000012.1"/>
</dbReference>
<reference evidence="3" key="1">
    <citation type="journal article" date="2019" name="Int. J. Syst. Evol. Microbiol.">
        <title>The Global Catalogue of Microorganisms (GCM) 10K type strain sequencing project: providing services to taxonomists for standard genome sequencing and annotation.</title>
        <authorList>
            <consortium name="The Broad Institute Genomics Platform"/>
            <consortium name="The Broad Institute Genome Sequencing Center for Infectious Disease"/>
            <person name="Wu L."/>
            <person name="Ma J."/>
        </authorList>
    </citation>
    <scope>NUCLEOTIDE SEQUENCE [LARGE SCALE GENOMIC DNA]</scope>
    <source>
        <strain evidence="3">CCUG 58938</strain>
    </source>
</reference>
<comment type="caution">
    <text evidence="2">The sequence shown here is derived from an EMBL/GenBank/DDBJ whole genome shotgun (WGS) entry which is preliminary data.</text>
</comment>
<proteinExistence type="predicted"/>
<dbReference type="Proteomes" id="UP001597112">
    <property type="component" value="Unassembled WGS sequence"/>
</dbReference>
<keyword evidence="3" id="KW-1185">Reference proteome</keyword>
<dbReference type="InterPro" id="IPR002514">
    <property type="entry name" value="Transposase_8"/>
</dbReference>
<sequence>MTKRITLANRRLFSEEFKQTVVQDYERGQFSVLELAKLYQVHTTIIYRWIQKYSSYNKRKIKVVEMADSSKQKLKDLQKRIEDLERAVGQKQLNIDFLEKMIELANTHYGIDIKKNSDTPPSTGSEQTSKH</sequence>
<protein>
    <submittedName>
        <fullName evidence="2">Transposase</fullName>
    </submittedName>
</protein>
<name>A0ABW3KCE8_9BACT</name>
<keyword evidence="1" id="KW-0175">Coiled coil</keyword>
<evidence type="ECO:0000313" key="2">
    <source>
        <dbReference type="EMBL" id="MFD1002642.1"/>
    </source>
</evidence>